<dbReference type="GO" id="GO:0009707">
    <property type="term" value="C:chloroplast outer membrane"/>
    <property type="evidence" value="ECO:0007669"/>
    <property type="project" value="UniProtKB-SubCell"/>
</dbReference>
<keyword evidence="2 3" id="KW-0342">GTP-binding</keyword>
<protein>
    <recommendedName>
        <fullName evidence="3">Translocase of chloroplast</fullName>
        <ecNumber evidence="3">3.6.5.-</ecNumber>
    </recommendedName>
</protein>
<sequence length="296" mass="33124">MATVSEKEWTGFQGLPAATQIILHTLLAKLRKQKVDKITIVLLGKGGVGKSSIVNSLFSERVAAVSAFRSETLRPRQYSRSKDGFKLTVIDTPGFVEAGRVDAALNSIRRYLLGKTINVVLYVDRLDGPREDKVDVKISRAISQAFGPQIWPHVIVVFTHAEIHLEDVTYSEFVSRRSAALRNIILKESRFKTVNTKVPFVLVENCSRCSENGEHEKILPDGTVWLPVLFEALVDLVLGSKKPILIDEKMIGIPKGNPLGSIWMPLVLLAQFVLIWRPIRKAIDRDLVEEAQRHSP</sequence>
<keyword evidence="3" id="KW-0653">Protein transport</keyword>
<dbReference type="PIRSF" id="PIRSF038134">
    <property type="entry name" value="Toc34"/>
    <property type="match status" value="1"/>
</dbReference>
<comment type="subcellular location">
    <subcellularLocation>
        <location evidence="3">Plastid</location>
        <location evidence="3">Chloroplast outer membrane</location>
    </subcellularLocation>
</comment>
<accession>Q6RJP0</accession>
<feature type="binding site" evidence="5">
    <location>
        <position position="51"/>
    </location>
    <ligand>
        <name>Mg(2+)</name>
        <dbReference type="ChEBI" id="CHEBI:18420"/>
    </ligand>
</feature>
<dbReference type="Gene3D" id="3.40.50.300">
    <property type="entry name" value="P-loop containing nucleotide triphosphate hydrolases"/>
    <property type="match status" value="1"/>
</dbReference>
<feature type="transmembrane region" description="Helical" evidence="6">
    <location>
        <begin position="259"/>
        <end position="276"/>
    </location>
</feature>
<comment type="function">
    <text evidence="3">GTPase involved in protein precursor import into chloroplasts. Seems to recognize chloroplast-destined precursor proteins and regulate their presentation to the translocation channel through GTP hydrolysis.</text>
</comment>
<keyword evidence="3" id="KW-0378">Hydrolase</keyword>
<comment type="subunit">
    <text evidence="3">Homodimer.</text>
</comment>
<dbReference type="InterPro" id="IPR006703">
    <property type="entry name" value="G_AIG1"/>
</dbReference>
<keyword evidence="3" id="KW-0150">Chloroplast</keyword>
<dbReference type="PROSITE" id="PS51720">
    <property type="entry name" value="G_AIG1"/>
    <property type="match status" value="1"/>
</dbReference>
<keyword evidence="5" id="KW-0460">Magnesium</keyword>
<keyword evidence="1 3" id="KW-0547">Nucleotide-binding</keyword>
<keyword evidence="3 6" id="KW-0472">Membrane</keyword>
<dbReference type="PANTHER" id="PTHR10903:SF149">
    <property type="entry name" value="TRANSLOCASE OF CHLOROPLAST 33, CHLOROPLASTIC"/>
    <property type="match status" value="1"/>
</dbReference>
<dbReference type="GO" id="GO:0046872">
    <property type="term" value="F:metal ion binding"/>
    <property type="evidence" value="ECO:0007669"/>
    <property type="project" value="UniProtKB-KW"/>
</dbReference>
<evidence type="ECO:0000256" key="4">
    <source>
        <dbReference type="PIRSR" id="PIRSR038134-1"/>
    </source>
</evidence>
<dbReference type="EMBL" id="AY496560">
    <property type="protein sequence ID" value="AAS47581.1"/>
    <property type="molecule type" value="mRNA"/>
</dbReference>
<feature type="binding site" evidence="4">
    <location>
        <begin position="66"/>
        <end position="71"/>
    </location>
    <ligand>
        <name>GTP</name>
        <dbReference type="ChEBI" id="CHEBI:37565"/>
    </ligand>
</feature>
<evidence type="ECO:0000256" key="5">
    <source>
        <dbReference type="PIRSR" id="PIRSR038134-2"/>
    </source>
</evidence>
<evidence type="ECO:0000259" key="7">
    <source>
        <dbReference type="PROSITE" id="PS51720"/>
    </source>
</evidence>
<name>Q6RJP0_PHYPA</name>
<dbReference type="EC" id="3.6.5.-" evidence="3"/>
<proteinExistence type="evidence at transcript level"/>
<dbReference type="GO" id="GO:0016787">
    <property type="term" value="F:hydrolase activity"/>
    <property type="evidence" value="ECO:0007669"/>
    <property type="project" value="UniProtKB-KW"/>
</dbReference>
<comment type="similarity">
    <text evidence="3">Belongs to the TRAFAC class TrmE-Era-EngA-EngB-Septin-like GTPase superfamily. AIG1/Toc34/Toc159-like paraseptin GTPase family. TOC34 subfamily.</text>
</comment>
<dbReference type="SUPFAM" id="SSF52540">
    <property type="entry name" value="P-loop containing nucleoside triphosphate hydrolases"/>
    <property type="match status" value="1"/>
</dbReference>
<dbReference type="GO" id="GO:0005525">
    <property type="term" value="F:GTP binding"/>
    <property type="evidence" value="ECO:0007669"/>
    <property type="project" value="UniProtKB-UniRule"/>
</dbReference>
<keyword evidence="6" id="KW-1133">Transmembrane helix</keyword>
<feature type="domain" description="AIG1-type G" evidence="7">
    <location>
        <begin position="35"/>
        <end position="254"/>
    </location>
</feature>
<evidence type="ECO:0000256" key="3">
    <source>
        <dbReference type="PIRNR" id="PIRNR038134"/>
    </source>
</evidence>
<evidence type="ECO:0000256" key="1">
    <source>
        <dbReference type="ARBA" id="ARBA00022741"/>
    </source>
</evidence>
<dbReference type="InterPro" id="IPR045058">
    <property type="entry name" value="GIMA/IAN/Toc"/>
</dbReference>
<feature type="binding site" evidence="4">
    <location>
        <begin position="47"/>
        <end position="52"/>
    </location>
    <ligand>
        <name>GTP</name>
        <dbReference type="ChEBI" id="CHEBI:37565"/>
    </ligand>
</feature>
<reference evidence="8" key="1">
    <citation type="journal article" date="2003" name="Plant Mol. Biol.">
        <title>Physcomitrella patens as a model for the study of chloroplast protein transport: conserved machineries between vascular and non-vascular plants.</title>
        <authorList>
            <person name="Hofmann N.R."/>
            <person name="Theg S.M."/>
        </authorList>
    </citation>
    <scope>NUCLEOTIDE SEQUENCE</scope>
</reference>
<feature type="binding site" evidence="4">
    <location>
        <position position="160"/>
    </location>
    <ligand>
        <name>GTP</name>
        <dbReference type="ChEBI" id="CHEBI:37565"/>
    </ligand>
</feature>
<keyword evidence="3" id="KW-0813">Transport</keyword>
<evidence type="ECO:0000313" key="8">
    <source>
        <dbReference type="EMBL" id="AAS47581.1"/>
    </source>
</evidence>
<dbReference type="Pfam" id="PF04548">
    <property type="entry name" value="AIG1"/>
    <property type="match status" value="1"/>
</dbReference>
<evidence type="ECO:0000256" key="2">
    <source>
        <dbReference type="ARBA" id="ARBA00023134"/>
    </source>
</evidence>
<dbReference type="GO" id="GO:0015450">
    <property type="term" value="F:protein-transporting ATPase activity"/>
    <property type="evidence" value="ECO:0007669"/>
    <property type="project" value="InterPro"/>
</dbReference>
<organism evidence="8">
    <name type="scientific">Physcomitrium patens</name>
    <name type="common">Spreading-leaved earth moss</name>
    <name type="synonym">Physcomitrella patens</name>
    <dbReference type="NCBI Taxonomy" id="3218"/>
    <lineage>
        <taxon>Eukaryota</taxon>
        <taxon>Viridiplantae</taxon>
        <taxon>Streptophyta</taxon>
        <taxon>Embryophyta</taxon>
        <taxon>Bryophyta</taxon>
        <taxon>Bryophytina</taxon>
        <taxon>Bryopsida</taxon>
        <taxon>Funariidae</taxon>
        <taxon>Funariales</taxon>
        <taxon>Funariaceae</taxon>
        <taxon>Physcomitrium</taxon>
    </lineage>
</organism>
<dbReference type="PANTHER" id="PTHR10903">
    <property type="entry name" value="GTPASE, IMAP FAMILY MEMBER-RELATED"/>
    <property type="match status" value="1"/>
</dbReference>
<keyword evidence="3" id="KW-0934">Plastid</keyword>
<keyword evidence="3" id="KW-1002">Plastid outer membrane</keyword>
<keyword evidence="3 6" id="KW-0812">Transmembrane</keyword>
<dbReference type="AlphaFoldDB" id="Q6RJP0"/>
<keyword evidence="5" id="KW-0479">Metal-binding</keyword>
<dbReference type="GO" id="GO:0006886">
    <property type="term" value="P:intracellular protein transport"/>
    <property type="evidence" value="ECO:0007669"/>
    <property type="project" value="UniProtKB-UniRule"/>
</dbReference>
<dbReference type="InterPro" id="IPR027417">
    <property type="entry name" value="P-loop_NTPase"/>
</dbReference>
<evidence type="ECO:0000256" key="6">
    <source>
        <dbReference type="SAM" id="Phobius"/>
    </source>
</evidence>
<feature type="binding site" evidence="4">
    <location>
        <begin position="204"/>
        <end position="205"/>
    </location>
    <ligand>
        <name>GTP</name>
        <dbReference type="ChEBI" id="CHEBI:37565"/>
    </ligand>
</feature>
<dbReference type="InterPro" id="IPR005688">
    <property type="entry name" value="Toc34"/>
</dbReference>